<dbReference type="Proteomes" id="UP000321595">
    <property type="component" value="Chromosome"/>
</dbReference>
<dbReference type="Gene3D" id="3.10.20.310">
    <property type="entry name" value="membrane protein fhac"/>
    <property type="match status" value="1"/>
</dbReference>
<accession>A0A5B8XPU0</accession>
<reference evidence="7 8" key="1">
    <citation type="submission" date="2019-08" db="EMBL/GenBank/DDBJ databases">
        <authorList>
            <person name="Liang Q."/>
        </authorList>
    </citation>
    <scope>NUCLEOTIDE SEQUENCE [LARGE SCALE GENOMIC DNA]</scope>
    <source>
        <strain evidence="7 8">V1718</strain>
    </source>
</reference>
<dbReference type="InterPro" id="IPR039910">
    <property type="entry name" value="D15-like"/>
</dbReference>
<keyword evidence="2" id="KW-0812">Transmembrane</keyword>
<dbReference type="AlphaFoldDB" id="A0A5B8XPU0"/>
<organism evidence="7 8">
    <name type="scientific">Microvenator marinus</name>
    <dbReference type="NCBI Taxonomy" id="2600177"/>
    <lineage>
        <taxon>Bacteria</taxon>
        <taxon>Deltaproteobacteria</taxon>
        <taxon>Bradymonadales</taxon>
        <taxon>Microvenatoraceae</taxon>
        <taxon>Microvenator</taxon>
    </lineage>
</organism>
<keyword evidence="5" id="KW-0998">Cell outer membrane</keyword>
<dbReference type="PANTHER" id="PTHR12815:SF47">
    <property type="entry name" value="TRANSLOCATION AND ASSEMBLY MODULE SUBUNIT TAMA"/>
    <property type="match status" value="1"/>
</dbReference>
<comment type="subcellular location">
    <subcellularLocation>
        <location evidence="1">Membrane</location>
    </subcellularLocation>
</comment>
<dbReference type="OrthoDB" id="366754at2"/>
<evidence type="ECO:0000313" key="8">
    <source>
        <dbReference type="Proteomes" id="UP000321595"/>
    </source>
</evidence>
<evidence type="ECO:0000259" key="6">
    <source>
        <dbReference type="Pfam" id="PF01103"/>
    </source>
</evidence>
<evidence type="ECO:0000256" key="2">
    <source>
        <dbReference type="ARBA" id="ARBA00022692"/>
    </source>
</evidence>
<sequence length="412" mass="46701">MKLLFLIVGFWAFLTSPLLAQERIESLEIKGLFRTEEEVVKRELTFEIPGQAEEAEIEEFVQRLRNLGIFRIVNYTLVDGHLVVEVDEKWTILPMFSIQSGGRLSSLLVGAFDANLAGKYMELGGRYLRLGDTNSFALWLYDPRFLNQRSLGGVDLWWSNRLRTLYTKDGELEGGYLRLRKLARFLYSKEFNRDFELGGSLAVQDDTFSRELLSPSVLELNSPLPEDTFGLLLTGTLRLGRLDIDNYLVEGLRFSQSLTVTLPGSSFTAFESTSQFSQYIRFPWRQNIAWRLGYAFTTSEEIEQGFFIGGFDTVRGYLDSRFRGTHAWYANAEYRIGSLDYKWLALQHTAFVDGTGVSDDFRTSLRLSGASAGLGLRIMVPKVYSVVARVDYAFPLIGGTTGGLSFGAQQFF</sequence>
<keyword evidence="8" id="KW-1185">Reference proteome</keyword>
<evidence type="ECO:0000313" key="7">
    <source>
        <dbReference type="EMBL" id="QED26063.1"/>
    </source>
</evidence>
<feature type="domain" description="Bacterial surface antigen (D15)" evidence="6">
    <location>
        <begin position="132"/>
        <end position="396"/>
    </location>
</feature>
<keyword evidence="4" id="KW-0472">Membrane</keyword>
<proteinExistence type="predicted"/>
<evidence type="ECO:0000256" key="3">
    <source>
        <dbReference type="ARBA" id="ARBA00022729"/>
    </source>
</evidence>
<keyword evidence="3" id="KW-0732">Signal</keyword>
<dbReference type="Gene3D" id="2.40.160.50">
    <property type="entry name" value="membrane protein fhac: a member of the omp85/tpsb transporter family"/>
    <property type="match status" value="1"/>
</dbReference>
<dbReference type="EMBL" id="CP042467">
    <property type="protein sequence ID" value="QED26063.1"/>
    <property type="molecule type" value="Genomic_DNA"/>
</dbReference>
<name>A0A5B8XPU0_9DELT</name>
<dbReference type="GO" id="GO:0019867">
    <property type="term" value="C:outer membrane"/>
    <property type="evidence" value="ECO:0007669"/>
    <property type="project" value="InterPro"/>
</dbReference>
<gene>
    <name evidence="7" type="ORF">FRD01_02060</name>
</gene>
<dbReference type="PANTHER" id="PTHR12815">
    <property type="entry name" value="SORTING AND ASSEMBLY MACHINERY SAMM50 PROTEIN FAMILY MEMBER"/>
    <property type="match status" value="1"/>
</dbReference>
<dbReference type="Pfam" id="PF01103">
    <property type="entry name" value="Omp85"/>
    <property type="match status" value="1"/>
</dbReference>
<evidence type="ECO:0000256" key="1">
    <source>
        <dbReference type="ARBA" id="ARBA00004370"/>
    </source>
</evidence>
<evidence type="ECO:0000256" key="4">
    <source>
        <dbReference type="ARBA" id="ARBA00023136"/>
    </source>
</evidence>
<evidence type="ECO:0000256" key="5">
    <source>
        <dbReference type="ARBA" id="ARBA00023237"/>
    </source>
</evidence>
<dbReference type="InterPro" id="IPR000184">
    <property type="entry name" value="Bac_surfAg_D15"/>
</dbReference>
<dbReference type="KEGG" id="bbae:FRD01_02060"/>
<protein>
    <submittedName>
        <fullName evidence="7">BamA/TamA family outer membrane protein</fullName>
    </submittedName>
</protein>
<dbReference type="RefSeq" id="WP_146957178.1">
    <property type="nucleotide sequence ID" value="NZ_CP042467.1"/>
</dbReference>